<dbReference type="GO" id="GO:0047487">
    <property type="term" value="F:oligogalacturonide lyase activity"/>
    <property type="evidence" value="ECO:0007669"/>
    <property type="project" value="InterPro"/>
</dbReference>
<proteinExistence type="predicted"/>
<dbReference type="Gene3D" id="2.130.10.10">
    <property type="entry name" value="YVTN repeat-like/Quinoprotein amine dehydrogenase"/>
    <property type="match status" value="1"/>
</dbReference>
<dbReference type="EMBL" id="FMZO01000001">
    <property type="protein sequence ID" value="SDC10816.1"/>
    <property type="molecule type" value="Genomic_DNA"/>
</dbReference>
<dbReference type="Proteomes" id="UP000198757">
    <property type="component" value="Unassembled WGS sequence"/>
</dbReference>
<organism evidence="2 3">
    <name type="scientific">Niabella drilacis (strain DSM 25811 / CCM 8410 / CCUG 62505 / LMG 26954 / E90)</name>
    <dbReference type="NCBI Taxonomy" id="1285928"/>
    <lineage>
        <taxon>Bacteria</taxon>
        <taxon>Pseudomonadati</taxon>
        <taxon>Bacteroidota</taxon>
        <taxon>Chitinophagia</taxon>
        <taxon>Chitinophagales</taxon>
        <taxon>Chitinophagaceae</taxon>
        <taxon>Niabella</taxon>
    </lineage>
</organism>
<evidence type="ECO:0000313" key="3">
    <source>
        <dbReference type="Proteomes" id="UP000198757"/>
    </source>
</evidence>
<keyword evidence="2" id="KW-0456">Lyase</keyword>
<accession>A0A1G6IYG4</accession>
<name>A0A1G6IYG4_NIADE</name>
<evidence type="ECO:0000313" key="2">
    <source>
        <dbReference type="EMBL" id="SDC10816.1"/>
    </source>
</evidence>
<evidence type="ECO:0000259" key="1">
    <source>
        <dbReference type="Pfam" id="PF14583"/>
    </source>
</evidence>
<sequence>MKKIFFAGLLLGGIAGHTQPVLKTGPDMPREWIDADTHHKVIRLTNNDRSNLSFYFHNDPFAGSKMVYYSTEKIPTAAAKQETYNSNTRDRQLYLLDLNTLQSERLTNHTSPMQGEIVCPRLNKAFFQVKDSVFAVDLSTKKESLIYIFPADFKATVTTINADGTLLAGARYSDAEKELFRKYPGKGSYFTIIYEAKLPRTLFTIDIRSGRLNKIFTDSAWLNHIQFSPADPRLLMFCHEGPWHKVDRIWTINVITKTVKLVHKRTMPMEIAGHEWFSKDGKTIWFDLQQPRGVTFFVGGTDLATGTTTKYRLQRNEWSVHYTTSPDGKLFAGDGGAPGAVAKAPDGQWIYLFTPENGIFKAEKLVNMQQHRYQLEPNIHFTPDQRYILFRANFEGKENIYAVAIKPTRS</sequence>
<dbReference type="RefSeq" id="WP_090388288.1">
    <property type="nucleotide sequence ID" value="NZ_FMZO01000001.1"/>
</dbReference>
<dbReference type="GO" id="GO:0045490">
    <property type="term" value="P:pectin catabolic process"/>
    <property type="evidence" value="ECO:0007669"/>
    <property type="project" value="InterPro"/>
</dbReference>
<dbReference type="Pfam" id="PF14583">
    <property type="entry name" value="Pectate_lyase22"/>
    <property type="match status" value="1"/>
</dbReference>
<dbReference type="AlphaFoldDB" id="A0A1G6IYG4"/>
<reference evidence="3" key="1">
    <citation type="submission" date="2016-10" db="EMBL/GenBank/DDBJ databases">
        <authorList>
            <person name="Varghese N."/>
            <person name="Submissions S."/>
        </authorList>
    </citation>
    <scope>NUCLEOTIDE SEQUENCE [LARGE SCALE GENOMIC DNA]</scope>
    <source>
        <strain evidence="3">DSM 25811 / CCM 8410 / LMG 26954 / E90</strain>
    </source>
</reference>
<feature type="domain" description="Oligogalacturonate lyase" evidence="1">
    <location>
        <begin position="33"/>
        <end position="405"/>
    </location>
</feature>
<protein>
    <submittedName>
        <fullName evidence="2">Oligogalacturonide lyase</fullName>
    </submittedName>
</protein>
<dbReference type="InterPro" id="IPR027946">
    <property type="entry name" value="Ogl_dom"/>
</dbReference>
<dbReference type="SUPFAM" id="SSF82171">
    <property type="entry name" value="DPP6 N-terminal domain-like"/>
    <property type="match status" value="1"/>
</dbReference>
<gene>
    <name evidence="2" type="ORF">SAMN04487894_101348</name>
</gene>
<keyword evidence="3" id="KW-1185">Reference proteome</keyword>
<dbReference type="OrthoDB" id="8432779at2"/>
<dbReference type="STRING" id="1285928.SAMN04487894_101348"/>
<dbReference type="InterPro" id="IPR015943">
    <property type="entry name" value="WD40/YVTN_repeat-like_dom_sf"/>
</dbReference>